<reference evidence="6" key="1">
    <citation type="journal article" date="2023" name="Commun. Biol.">
        <title>Genome analysis of Parmales, the sister group of diatoms, reveals the evolutionary specialization of diatoms from phago-mixotrophs to photoautotrophs.</title>
        <authorList>
            <person name="Ban H."/>
            <person name="Sato S."/>
            <person name="Yoshikawa S."/>
            <person name="Yamada K."/>
            <person name="Nakamura Y."/>
            <person name="Ichinomiya M."/>
            <person name="Sato N."/>
            <person name="Blanc-Mathieu R."/>
            <person name="Endo H."/>
            <person name="Kuwata A."/>
            <person name="Ogata H."/>
        </authorList>
    </citation>
    <scope>NUCLEOTIDE SEQUENCE [LARGE SCALE GENOMIC DNA]</scope>
    <source>
        <strain evidence="6">NIES 3699</strain>
    </source>
</reference>
<dbReference type="PANTHER" id="PTHR13090:SF1">
    <property type="entry name" value="ARGININE-HYDROXYLASE NDUFAF5, MITOCHONDRIAL"/>
    <property type="match status" value="1"/>
</dbReference>
<evidence type="ECO:0000256" key="1">
    <source>
        <dbReference type="ARBA" id="ARBA00022603"/>
    </source>
</evidence>
<dbReference type="PANTHER" id="PTHR13090">
    <property type="entry name" value="ARGININE-HYDROXYLASE NDUFAF5, MITOCHONDRIAL"/>
    <property type="match status" value="1"/>
</dbReference>
<dbReference type="AlphaFoldDB" id="A0A9W7F7J3"/>
<sequence length="364" mass="40210">MLPSFSRRFVPTSRRLQRPNFFQFPSLRSSQRVLSAPRNLTTKVFDRPYKLLQKSSASLLSEKSFPSDSISYDYFKAEIADRLIDRLEDVKERDFELGLDLGSDTNSVFQSLDRLPSLSGNGGGIGGLKKLVCLSSSINKEIKGDNISGFWKVHDEEDELPFPDDCFDVVVCNMCLQWVNDLEGVLKEVNRILKPDGAVFLSIPGGETLPELRSSLLLAEQERDGGVSLRCGPYVDVPDVGRLLQGAGFTLPTVDVDTVSVTYPNMMVLMEHLQRMGEGNAAVNRRKSGGGLDMFLAGAAVYGEMYKWEDLEGEGEGEGEGEVVASVQVIYGIGWKKHESQQKPDERGTAKAKIGEDVKVDKVS</sequence>
<protein>
    <recommendedName>
        <fullName evidence="4">Methyltransferase type 11 domain-containing protein</fullName>
    </recommendedName>
</protein>
<proteinExistence type="predicted"/>
<feature type="region of interest" description="Disordered" evidence="3">
    <location>
        <begin position="338"/>
        <end position="364"/>
    </location>
</feature>
<feature type="domain" description="Methyltransferase type 11" evidence="4">
    <location>
        <begin position="158"/>
        <end position="200"/>
    </location>
</feature>
<dbReference type="Proteomes" id="UP001165160">
    <property type="component" value="Unassembled WGS sequence"/>
</dbReference>
<evidence type="ECO:0000259" key="4">
    <source>
        <dbReference type="Pfam" id="PF08241"/>
    </source>
</evidence>
<dbReference type="Pfam" id="PF08241">
    <property type="entry name" value="Methyltransf_11"/>
    <property type="match status" value="1"/>
</dbReference>
<accession>A0A9W7F7J3</accession>
<dbReference type="CDD" id="cd02440">
    <property type="entry name" value="AdoMet_MTases"/>
    <property type="match status" value="1"/>
</dbReference>
<dbReference type="InterPro" id="IPR013216">
    <property type="entry name" value="Methyltransf_11"/>
</dbReference>
<evidence type="ECO:0000256" key="3">
    <source>
        <dbReference type="SAM" id="MobiDB-lite"/>
    </source>
</evidence>
<dbReference type="EMBL" id="BRXX01000313">
    <property type="protein sequence ID" value="GMI04193.1"/>
    <property type="molecule type" value="Genomic_DNA"/>
</dbReference>
<keyword evidence="1" id="KW-0489">Methyltransferase</keyword>
<dbReference type="InterPro" id="IPR029063">
    <property type="entry name" value="SAM-dependent_MTases_sf"/>
</dbReference>
<organism evidence="5 6">
    <name type="scientific">Triparma verrucosa</name>
    <dbReference type="NCBI Taxonomy" id="1606542"/>
    <lineage>
        <taxon>Eukaryota</taxon>
        <taxon>Sar</taxon>
        <taxon>Stramenopiles</taxon>
        <taxon>Ochrophyta</taxon>
        <taxon>Bolidophyceae</taxon>
        <taxon>Parmales</taxon>
        <taxon>Triparmaceae</taxon>
        <taxon>Triparma</taxon>
    </lineage>
</organism>
<keyword evidence="2" id="KW-0808">Transferase</keyword>
<evidence type="ECO:0000313" key="6">
    <source>
        <dbReference type="Proteomes" id="UP001165160"/>
    </source>
</evidence>
<dbReference type="GO" id="GO:0032259">
    <property type="term" value="P:methylation"/>
    <property type="evidence" value="ECO:0007669"/>
    <property type="project" value="UniProtKB-KW"/>
</dbReference>
<comment type="caution">
    <text evidence="5">The sequence shown here is derived from an EMBL/GenBank/DDBJ whole genome shotgun (WGS) entry which is preliminary data.</text>
</comment>
<name>A0A9W7F7J3_9STRA</name>
<dbReference type="GO" id="GO:0032981">
    <property type="term" value="P:mitochondrial respiratory chain complex I assembly"/>
    <property type="evidence" value="ECO:0007669"/>
    <property type="project" value="TreeGrafter"/>
</dbReference>
<dbReference type="SUPFAM" id="SSF53335">
    <property type="entry name" value="S-adenosyl-L-methionine-dependent methyltransferases"/>
    <property type="match status" value="1"/>
</dbReference>
<keyword evidence="6" id="KW-1185">Reference proteome</keyword>
<gene>
    <name evidence="5" type="ORF">TrVE_jg11508</name>
</gene>
<dbReference type="GO" id="GO:0005739">
    <property type="term" value="C:mitochondrion"/>
    <property type="evidence" value="ECO:0007669"/>
    <property type="project" value="TreeGrafter"/>
</dbReference>
<evidence type="ECO:0000256" key="2">
    <source>
        <dbReference type="ARBA" id="ARBA00022679"/>
    </source>
</evidence>
<dbReference type="GO" id="GO:0008757">
    <property type="term" value="F:S-adenosylmethionine-dependent methyltransferase activity"/>
    <property type="evidence" value="ECO:0007669"/>
    <property type="project" value="InterPro"/>
</dbReference>
<evidence type="ECO:0000313" key="5">
    <source>
        <dbReference type="EMBL" id="GMI04193.1"/>
    </source>
</evidence>
<dbReference type="Gene3D" id="3.40.50.150">
    <property type="entry name" value="Vaccinia Virus protein VP39"/>
    <property type="match status" value="1"/>
</dbReference>
<dbReference type="InterPro" id="IPR050602">
    <property type="entry name" value="Malonyl-ACP_OMT"/>
</dbReference>